<gene>
    <name evidence="2" type="ORF">S01H4_33737</name>
</gene>
<dbReference type="AlphaFoldDB" id="X1CCG9"/>
<evidence type="ECO:0000313" key="2">
    <source>
        <dbReference type="EMBL" id="GAG81946.1"/>
    </source>
</evidence>
<accession>X1CCG9</accession>
<name>X1CCG9_9ZZZZ</name>
<proteinExistence type="predicted"/>
<dbReference type="Gene3D" id="3.40.50.2000">
    <property type="entry name" value="Glycogen Phosphorylase B"/>
    <property type="match status" value="1"/>
</dbReference>
<reference evidence="2" key="1">
    <citation type="journal article" date="2014" name="Front. Microbiol.">
        <title>High frequency of phylogenetically diverse reductive dehalogenase-homologous genes in deep subseafloor sedimentary metagenomes.</title>
        <authorList>
            <person name="Kawai M."/>
            <person name="Futagami T."/>
            <person name="Toyoda A."/>
            <person name="Takaki Y."/>
            <person name="Nishi S."/>
            <person name="Hori S."/>
            <person name="Arai W."/>
            <person name="Tsubouchi T."/>
            <person name="Morono Y."/>
            <person name="Uchiyama I."/>
            <person name="Ito T."/>
            <person name="Fujiyama A."/>
            <person name="Inagaki F."/>
            <person name="Takami H."/>
        </authorList>
    </citation>
    <scope>NUCLEOTIDE SEQUENCE</scope>
    <source>
        <strain evidence="2">Expedition CK06-06</strain>
    </source>
</reference>
<dbReference type="InterPro" id="IPR001296">
    <property type="entry name" value="Glyco_trans_1"/>
</dbReference>
<dbReference type="Pfam" id="PF00534">
    <property type="entry name" value="Glycos_transf_1"/>
    <property type="match status" value="1"/>
</dbReference>
<feature type="non-terminal residue" evidence="2">
    <location>
        <position position="161"/>
    </location>
</feature>
<feature type="domain" description="Glycosyl transferase family 1" evidence="1">
    <location>
        <begin position="49"/>
        <end position="139"/>
    </location>
</feature>
<comment type="caution">
    <text evidence="2">The sequence shown here is derived from an EMBL/GenBank/DDBJ whole genome shotgun (WGS) entry which is preliminary data.</text>
</comment>
<protein>
    <recommendedName>
        <fullName evidence="1">Glycosyl transferase family 1 domain-containing protein</fullName>
    </recommendedName>
</protein>
<dbReference type="SUPFAM" id="SSF53756">
    <property type="entry name" value="UDP-Glycosyltransferase/glycogen phosphorylase"/>
    <property type="match status" value="1"/>
</dbReference>
<organism evidence="2">
    <name type="scientific">marine sediment metagenome</name>
    <dbReference type="NCBI Taxonomy" id="412755"/>
    <lineage>
        <taxon>unclassified sequences</taxon>
        <taxon>metagenomes</taxon>
        <taxon>ecological metagenomes</taxon>
    </lineage>
</organism>
<dbReference type="EMBL" id="BART01017785">
    <property type="protein sequence ID" value="GAG81946.1"/>
    <property type="molecule type" value="Genomic_DNA"/>
</dbReference>
<sequence>MVEKTLIRFVDATITVSNSIAEAYAKRYRISKPALVLNCPPHTIVKKNNKFREKFGIPESKMIFLYQGGLSHGRGIEMLLEAFQRIDQNRVVLILMGYGPLEEKIKKISNQSSNIFLHPAVSPEELWEYTGSADIGVVAMKNTCLNHYYCLPNKFFEYAMA</sequence>
<dbReference type="GO" id="GO:0016757">
    <property type="term" value="F:glycosyltransferase activity"/>
    <property type="evidence" value="ECO:0007669"/>
    <property type="project" value="InterPro"/>
</dbReference>
<evidence type="ECO:0000259" key="1">
    <source>
        <dbReference type="Pfam" id="PF00534"/>
    </source>
</evidence>